<dbReference type="Proteomes" id="UP000250235">
    <property type="component" value="Unassembled WGS sequence"/>
</dbReference>
<dbReference type="PANTHER" id="PTHR33070:SF129">
    <property type="entry name" value="DUF241 DOMAIN PROTEIN"/>
    <property type="match status" value="1"/>
</dbReference>
<name>A0A2Z7AEF3_9LAMI</name>
<dbReference type="AlphaFoldDB" id="A0A2Z7AEF3"/>
<dbReference type="GO" id="GO:0048367">
    <property type="term" value="P:shoot system development"/>
    <property type="evidence" value="ECO:0007669"/>
    <property type="project" value="InterPro"/>
</dbReference>
<keyword evidence="2" id="KW-1185">Reference proteome</keyword>
<proteinExistence type="predicted"/>
<evidence type="ECO:0000313" key="1">
    <source>
        <dbReference type="EMBL" id="KZV20093.1"/>
    </source>
</evidence>
<dbReference type="Pfam" id="PF03087">
    <property type="entry name" value="BPS1"/>
    <property type="match status" value="1"/>
</dbReference>
<dbReference type="PANTHER" id="PTHR33070">
    <property type="entry name" value="OS06G0725500 PROTEIN"/>
    <property type="match status" value="1"/>
</dbReference>
<dbReference type="EMBL" id="KV016225">
    <property type="protein sequence ID" value="KZV20093.1"/>
    <property type="molecule type" value="Genomic_DNA"/>
</dbReference>
<gene>
    <name evidence="1" type="ORF">F511_00950</name>
</gene>
<dbReference type="InterPro" id="IPR004320">
    <property type="entry name" value="BPS1_pln"/>
</dbReference>
<protein>
    <recommendedName>
        <fullName evidence="3">DUF241 domain protein</fullName>
    </recommendedName>
</protein>
<evidence type="ECO:0000313" key="2">
    <source>
        <dbReference type="Proteomes" id="UP000250235"/>
    </source>
</evidence>
<accession>A0A2Z7AEF3</accession>
<reference evidence="1 2" key="1">
    <citation type="journal article" date="2015" name="Proc. Natl. Acad. Sci. U.S.A.">
        <title>The resurrection genome of Boea hygrometrica: A blueprint for survival of dehydration.</title>
        <authorList>
            <person name="Xiao L."/>
            <person name="Yang G."/>
            <person name="Zhang L."/>
            <person name="Yang X."/>
            <person name="Zhao S."/>
            <person name="Ji Z."/>
            <person name="Zhou Q."/>
            <person name="Hu M."/>
            <person name="Wang Y."/>
            <person name="Chen M."/>
            <person name="Xu Y."/>
            <person name="Jin H."/>
            <person name="Xiao X."/>
            <person name="Hu G."/>
            <person name="Bao F."/>
            <person name="Hu Y."/>
            <person name="Wan P."/>
            <person name="Li L."/>
            <person name="Deng X."/>
            <person name="Kuang T."/>
            <person name="Xiang C."/>
            <person name="Zhu J.K."/>
            <person name="Oliver M.J."/>
            <person name="He Y."/>
        </authorList>
    </citation>
    <scope>NUCLEOTIDE SEQUENCE [LARGE SCALE GENOMIC DNA]</scope>
    <source>
        <strain evidence="2">cv. XS01</strain>
    </source>
</reference>
<dbReference type="GO" id="GO:0048364">
    <property type="term" value="P:root development"/>
    <property type="evidence" value="ECO:0007669"/>
    <property type="project" value="InterPro"/>
</dbReference>
<organism evidence="1 2">
    <name type="scientific">Dorcoceras hygrometricum</name>
    <dbReference type="NCBI Taxonomy" id="472368"/>
    <lineage>
        <taxon>Eukaryota</taxon>
        <taxon>Viridiplantae</taxon>
        <taxon>Streptophyta</taxon>
        <taxon>Embryophyta</taxon>
        <taxon>Tracheophyta</taxon>
        <taxon>Spermatophyta</taxon>
        <taxon>Magnoliopsida</taxon>
        <taxon>eudicotyledons</taxon>
        <taxon>Gunneridae</taxon>
        <taxon>Pentapetalae</taxon>
        <taxon>asterids</taxon>
        <taxon>lamiids</taxon>
        <taxon>Lamiales</taxon>
        <taxon>Gesneriaceae</taxon>
        <taxon>Didymocarpoideae</taxon>
        <taxon>Trichosporeae</taxon>
        <taxon>Loxocarpinae</taxon>
        <taxon>Dorcoceras</taxon>
    </lineage>
</organism>
<sequence>MANFHSRSNSLPSECSPAMNEIQDQICRLKESEAASTTGKSLCSNLVGLVSLHESLKNLIQTPSFQQATSHNQRGNWIDEILEGSLALVDLCEFSRDVVSLSKESIQDLKSSIRRNRGQTATSGDISSYADSRKKIHKMVNNKCFRNLKRSNQYSTILVQEDVDLKTMVTVFREIEAISSSVLNSVLSLASGSKARSKHRSWSLLSKFTQTSRVYSEADQECGYNDLFNLHSYEPMKDMDNAAVQNILNKLKGSEMRIHQLEEGLEALFRSLVKTRVALLNVLSDH</sequence>
<dbReference type="OrthoDB" id="899310at2759"/>
<evidence type="ECO:0008006" key="3">
    <source>
        <dbReference type="Google" id="ProtNLM"/>
    </source>
</evidence>